<evidence type="ECO:0008006" key="5">
    <source>
        <dbReference type="Google" id="ProtNLM"/>
    </source>
</evidence>
<feature type="chain" id="PRO_5046522292" description="Lipoprotein" evidence="2">
    <location>
        <begin position="41"/>
        <end position="182"/>
    </location>
</feature>
<accession>A0ABX2WGG0</accession>
<evidence type="ECO:0000313" key="4">
    <source>
        <dbReference type="Proteomes" id="UP000093918"/>
    </source>
</evidence>
<reference evidence="4" key="1">
    <citation type="submission" date="2016-06" db="EMBL/GenBank/DDBJ databases">
        <title>Genome sequencing of cellulolytic organisms.</title>
        <authorList>
            <person name="Bohra V."/>
            <person name="Dafale N.A."/>
            <person name="Purohit H.J."/>
        </authorList>
    </citation>
    <scope>NUCLEOTIDE SEQUENCE [LARGE SCALE GENOMIC DNA]</scope>
    <source>
        <strain evidence="4">ND21</strain>
    </source>
</reference>
<dbReference type="EMBL" id="LZEM01000021">
    <property type="protein sequence ID" value="OAZ39792.1"/>
    <property type="molecule type" value="Genomic_DNA"/>
</dbReference>
<protein>
    <recommendedName>
        <fullName evidence="5">Lipoprotein</fullName>
    </recommendedName>
</protein>
<evidence type="ECO:0000256" key="2">
    <source>
        <dbReference type="SAM" id="SignalP"/>
    </source>
</evidence>
<keyword evidence="2" id="KW-0732">Signal</keyword>
<name>A0ABX2WGG0_9MICO</name>
<organism evidence="3 4">
    <name type="scientific">Microbacterium arborescens</name>
    <dbReference type="NCBI Taxonomy" id="33883"/>
    <lineage>
        <taxon>Bacteria</taxon>
        <taxon>Bacillati</taxon>
        <taxon>Actinomycetota</taxon>
        <taxon>Actinomycetes</taxon>
        <taxon>Micrococcales</taxon>
        <taxon>Microbacteriaceae</taxon>
        <taxon>Microbacterium</taxon>
    </lineage>
</organism>
<proteinExistence type="predicted"/>
<comment type="caution">
    <text evidence="3">The sequence shown here is derived from an EMBL/GenBank/DDBJ whole genome shotgun (WGS) entry which is preliminary data.</text>
</comment>
<gene>
    <name evidence="3" type="ORF">A9Z40_08200</name>
</gene>
<sequence length="182" mass="19066">MGALLLEPRGYHLTWGETMKKTNAALLLTATLLLSGCASAKPDAGATEATPTPMIATQSTKPSPTPLADRDGDGVPDARDDFPDDPARSEQLRYPSGDPVLDGYPLIVDTEQLDYRLASWIKTPQSVALAPGVYAGYNPAVTDLSVYLDGPADGDCAVRDLYAFGGGACWNGVLASPAEPAQ</sequence>
<feature type="signal peptide" evidence="2">
    <location>
        <begin position="1"/>
        <end position="40"/>
    </location>
</feature>
<evidence type="ECO:0000256" key="1">
    <source>
        <dbReference type="SAM" id="MobiDB-lite"/>
    </source>
</evidence>
<feature type="region of interest" description="Disordered" evidence="1">
    <location>
        <begin position="42"/>
        <end position="97"/>
    </location>
</feature>
<feature type="compositionally biased region" description="Basic and acidic residues" evidence="1">
    <location>
        <begin position="68"/>
        <end position="91"/>
    </location>
</feature>
<evidence type="ECO:0000313" key="3">
    <source>
        <dbReference type="EMBL" id="OAZ39792.1"/>
    </source>
</evidence>
<dbReference type="Proteomes" id="UP000093918">
    <property type="component" value="Unassembled WGS sequence"/>
</dbReference>
<keyword evidence="4" id="KW-1185">Reference proteome</keyword>